<keyword evidence="2" id="KW-0808">Transferase</keyword>
<dbReference type="InterPro" id="IPR016181">
    <property type="entry name" value="Acyl_CoA_acyltransferase"/>
</dbReference>
<proteinExistence type="predicted"/>
<feature type="domain" description="N-acetyltransferase" evidence="1">
    <location>
        <begin position="11"/>
        <end position="133"/>
    </location>
</feature>
<dbReference type="GO" id="GO:0016747">
    <property type="term" value="F:acyltransferase activity, transferring groups other than amino-acyl groups"/>
    <property type="evidence" value="ECO:0007669"/>
    <property type="project" value="InterPro"/>
</dbReference>
<dbReference type="InterPro" id="IPR000182">
    <property type="entry name" value="GNAT_dom"/>
</dbReference>
<dbReference type="Proteomes" id="UP000288587">
    <property type="component" value="Unassembled WGS sequence"/>
</dbReference>
<protein>
    <submittedName>
        <fullName evidence="2">N-acetyltransferase</fullName>
    </submittedName>
</protein>
<evidence type="ECO:0000259" key="1">
    <source>
        <dbReference type="Pfam" id="PF13302"/>
    </source>
</evidence>
<gene>
    <name evidence="2" type="ORF">EOD73_16040</name>
</gene>
<evidence type="ECO:0000313" key="2">
    <source>
        <dbReference type="EMBL" id="RVT83155.1"/>
    </source>
</evidence>
<reference evidence="2 3" key="1">
    <citation type="submission" date="2019-01" db="EMBL/GenBank/DDBJ databases">
        <authorList>
            <person name="Chen W.-M."/>
        </authorList>
    </citation>
    <scope>NUCLEOTIDE SEQUENCE [LARGE SCALE GENOMIC DNA]</scope>
    <source>
        <strain evidence="2 3">CCP-18</strain>
    </source>
</reference>
<comment type="caution">
    <text evidence="2">The sequence shown here is derived from an EMBL/GenBank/DDBJ whole genome shotgun (WGS) entry which is preliminary data.</text>
</comment>
<dbReference type="EMBL" id="SACM01000005">
    <property type="protein sequence ID" value="RVT83155.1"/>
    <property type="molecule type" value="Genomic_DNA"/>
</dbReference>
<evidence type="ECO:0000313" key="3">
    <source>
        <dbReference type="Proteomes" id="UP000288587"/>
    </source>
</evidence>
<name>A0A437LCK9_9BURK</name>
<keyword evidence="3" id="KW-1185">Reference proteome</keyword>
<dbReference type="PANTHER" id="PTHR43610">
    <property type="entry name" value="BLL6696 PROTEIN"/>
    <property type="match status" value="1"/>
</dbReference>
<organism evidence="2 3">
    <name type="scientific">Inhella crocodyli</name>
    <dbReference type="NCBI Taxonomy" id="2499851"/>
    <lineage>
        <taxon>Bacteria</taxon>
        <taxon>Pseudomonadati</taxon>
        <taxon>Pseudomonadota</taxon>
        <taxon>Betaproteobacteria</taxon>
        <taxon>Burkholderiales</taxon>
        <taxon>Sphaerotilaceae</taxon>
        <taxon>Inhella</taxon>
    </lineage>
</organism>
<dbReference type="SUPFAM" id="SSF55729">
    <property type="entry name" value="Acyl-CoA N-acyltransferases (Nat)"/>
    <property type="match status" value="1"/>
</dbReference>
<dbReference type="Gene3D" id="3.40.630.30">
    <property type="match status" value="1"/>
</dbReference>
<dbReference type="AlphaFoldDB" id="A0A437LCK9"/>
<dbReference type="Pfam" id="PF13302">
    <property type="entry name" value="Acetyltransf_3"/>
    <property type="match status" value="1"/>
</dbReference>
<dbReference type="PANTHER" id="PTHR43610:SF1">
    <property type="entry name" value="N-ACETYLTRANSFERASE DOMAIN-CONTAINING PROTEIN"/>
    <property type="match status" value="1"/>
</dbReference>
<accession>A0A437LCK9</accession>
<dbReference type="OrthoDB" id="5295305at2"/>
<sequence>MAHEAGLRAAAADGALWTLRVTSVPEPDATGAYIDKALAQQAAGTRLPFAICLCDTNEVVGSTSYHDLVPEIDRLEIGYTWIARRWQRTAVNTSCKWLLMAHAFETLGAQLVGWRTDALNLVSQAAIERLGARRDGVLRHHMARRDGSVRDTVMYSMTAAEWPAARERLAQGLAQ</sequence>